<evidence type="ECO:0000313" key="2">
    <source>
        <dbReference type="EMBL" id="NYH16414.1"/>
    </source>
</evidence>
<accession>A0A7Z0B096</accession>
<reference evidence="4 5" key="1">
    <citation type="submission" date="2020-07" db="EMBL/GenBank/DDBJ databases">
        <title>Exploring microbial biodiversity for novel pathways involved in the catabolism of aromatic compounds derived from lignin.</title>
        <authorList>
            <person name="Elkins J."/>
        </authorList>
    </citation>
    <scope>NUCLEOTIDE SEQUENCE [LARGE SCALE GENOMIC DNA]</scope>
    <source>
        <strain evidence="2 5">H2C3B</strain>
        <strain evidence="3 4">H2C3C</strain>
    </source>
</reference>
<comment type="caution">
    <text evidence="2">The sequence shown here is derived from an EMBL/GenBank/DDBJ whole genome shotgun (WGS) entry which is preliminary data.</text>
</comment>
<sequence>MSSPAFFPSLRRIDIEAGDVRFAGVMGGDGPPLLLLRGYPQTHIAWRRLAPELAKHDSVVIPDLPGYGASRHRDMSPRWTKRRVGDALAALMTHLGLQ</sequence>
<proteinExistence type="predicted"/>
<evidence type="ECO:0000313" key="3">
    <source>
        <dbReference type="EMBL" id="NYH25151.1"/>
    </source>
</evidence>
<evidence type="ECO:0000313" key="4">
    <source>
        <dbReference type="Proteomes" id="UP000540929"/>
    </source>
</evidence>
<dbReference type="InterPro" id="IPR029058">
    <property type="entry name" value="AB_hydrolase_fold"/>
</dbReference>
<keyword evidence="4" id="KW-1185">Reference proteome</keyword>
<dbReference type="RefSeq" id="WP_179712711.1">
    <property type="nucleotide sequence ID" value="NZ_JACCAS010000002.1"/>
</dbReference>
<gene>
    <name evidence="3" type="ORF">GGD40_004722</name>
    <name evidence="2" type="ORF">GGD41_003642</name>
</gene>
<name>A0A7Z0B096_9BURK</name>
<organism evidence="2 5">
    <name type="scientific">Paraburkholderia bryophila</name>
    <dbReference type="NCBI Taxonomy" id="420952"/>
    <lineage>
        <taxon>Bacteria</taxon>
        <taxon>Pseudomonadati</taxon>
        <taxon>Pseudomonadota</taxon>
        <taxon>Betaproteobacteria</taxon>
        <taxon>Burkholderiales</taxon>
        <taxon>Burkholderiaceae</taxon>
        <taxon>Paraburkholderia</taxon>
    </lineage>
</organism>
<feature type="domain" description="AB hydrolase-1" evidence="1">
    <location>
        <begin position="31"/>
        <end position="98"/>
    </location>
</feature>
<dbReference type="Proteomes" id="UP000572540">
    <property type="component" value="Unassembled WGS sequence"/>
</dbReference>
<dbReference type="AlphaFoldDB" id="A0A7Z0B096"/>
<dbReference type="SUPFAM" id="SSF53474">
    <property type="entry name" value="alpha/beta-Hydrolases"/>
    <property type="match status" value="1"/>
</dbReference>
<dbReference type="Gene3D" id="3.40.50.1820">
    <property type="entry name" value="alpha/beta hydrolase"/>
    <property type="match status" value="1"/>
</dbReference>
<dbReference type="EMBL" id="JACCAS010000002">
    <property type="protein sequence ID" value="NYH25151.1"/>
    <property type="molecule type" value="Genomic_DNA"/>
</dbReference>
<dbReference type="InterPro" id="IPR000073">
    <property type="entry name" value="AB_hydrolase_1"/>
</dbReference>
<protein>
    <submittedName>
        <fullName evidence="2">Pimeloyl-ACP methyl ester carboxylesterase</fullName>
    </submittedName>
</protein>
<evidence type="ECO:0000259" key="1">
    <source>
        <dbReference type="Pfam" id="PF00561"/>
    </source>
</evidence>
<dbReference type="EMBL" id="JACCAU010000001">
    <property type="protein sequence ID" value="NYH16414.1"/>
    <property type="molecule type" value="Genomic_DNA"/>
</dbReference>
<dbReference type="Proteomes" id="UP000540929">
    <property type="component" value="Unassembled WGS sequence"/>
</dbReference>
<evidence type="ECO:0000313" key="5">
    <source>
        <dbReference type="Proteomes" id="UP000572540"/>
    </source>
</evidence>
<dbReference type="Pfam" id="PF00561">
    <property type="entry name" value="Abhydrolase_1"/>
    <property type="match status" value="1"/>
</dbReference>